<organism evidence="2 3">
    <name type="scientific">Pleurodeles waltl</name>
    <name type="common">Iberian ribbed newt</name>
    <dbReference type="NCBI Taxonomy" id="8319"/>
    <lineage>
        <taxon>Eukaryota</taxon>
        <taxon>Metazoa</taxon>
        <taxon>Chordata</taxon>
        <taxon>Craniata</taxon>
        <taxon>Vertebrata</taxon>
        <taxon>Euteleostomi</taxon>
        <taxon>Amphibia</taxon>
        <taxon>Batrachia</taxon>
        <taxon>Caudata</taxon>
        <taxon>Salamandroidea</taxon>
        <taxon>Salamandridae</taxon>
        <taxon>Pleurodelinae</taxon>
        <taxon>Pleurodeles</taxon>
    </lineage>
</organism>
<feature type="region of interest" description="Disordered" evidence="1">
    <location>
        <begin position="105"/>
        <end position="127"/>
    </location>
</feature>
<evidence type="ECO:0000313" key="3">
    <source>
        <dbReference type="Proteomes" id="UP001066276"/>
    </source>
</evidence>
<protein>
    <submittedName>
        <fullName evidence="2">Uncharacterized protein</fullName>
    </submittedName>
</protein>
<feature type="compositionally biased region" description="Basic and acidic residues" evidence="1">
    <location>
        <begin position="105"/>
        <end position="114"/>
    </location>
</feature>
<proteinExistence type="predicted"/>
<feature type="compositionally biased region" description="Pro residues" evidence="1">
    <location>
        <begin position="118"/>
        <end position="127"/>
    </location>
</feature>
<dbReference type="Proteomes" id="UP001066276">
    <property type="component" value="Chromosome 1_1"/>
</dbReference>
<dbReference type="AlphaFoldDB" id="A0AAV7WP46"/>
<sequence length="127" mass="14329">MREWRGWERFEGSHPPPTLGQRTDSREWPRETRALHRQAEESEGRSRGLRPTDRRRTAGHGGRHLVAPLHPFLPAYCRGSLRPGRVGSPIGIHIGSQRRTEELLNRVHGDRTGERAPSSPPPLLGTA</sequence>
<keyword evidence="3" id="KW-1185">Reference proteome</keyword>
<comment type="caution">
    <text evidence="2">The sequence shown here is derived from an EMBL/GenBank/DDBJ whole genome shotgun (WGS) entry which is preliminary data.</text>
</comment>
<gene>
    <name evidence="2" type="ORF">NDU88_001906</name>
</gene>
<feature type="region of interest" description="Disordered" evidence="1">
    <location>
        <begin position="1"/>
        <end position="67"/>
    </location>
</feature>
<name>A0AAV7WP46_PLEWA</name>
<dbReference type="EMBL" id="JANPWB010000001">
    <property type="protein sequence ID" value="KAJ1214283.1"/>
    <property type="molecule type" value="Genomic_DNA"/>
</dbReference>
<feature type="compositionally biased region" description="Basic and acidic residues" evidence="1">
    <location>
        <begin position="23"/>
        <end position="56"/>
    </location>
</feature>
<evidence type="ECO:0000313" key="2">
    <source>
        <dbReference type="EMBL" id="KAJ1214283.1"/>
    </source>
</evidence>
<evidence type="ECO:0000256" key="1">
    <source>
        <dbReference type="SAM" id="MobiDB-lite"/>
    </source>
</evidence>
<reference evidence="2" key="1">
    <citation type="journal article" date="2022" name="bioRxiv">
        <title>Sequencing and chromosome-scale assembly of the giantPleurodeles waltlgenome.</title>
        <authorList>
            <person name="Brown T."/>
            <person name="Elewa A."/>
            <person name="Iarovenko S."/>
            <person name="Subramanian E."/>
            <person name="Araus A.J."/>
            <person name="Petzold A."/>
            <person name="Susuki M."/>
            <person name="Suzuki K.-i.T."/>
            <person name="Hayashi T."/>
            <person name="Toyoda A."/>
            <person name="Oliveira C."/>
            <person name="Osipova E."/>
            <person name="Leigh N.D."/>
            <person name="Simon A."/>
            <person name="Yun M.H."/>
        </authorList>
    </citation>
    <scope>NUCLEOTIDE SEQUENCE</scope>
    <source>
        <strain evidence="2">20211129_DDA</strain>
        <tissue evidence="2">Liver</tissue>
    </source>
</reference>
<feature type="compositionally biased region" description="Basic and acidic residues" evidence="1">
    <location>
        <begin position="1"/>
        <end position="12"/>
    </location>
</feature>
<accession>A0AAV7WP46</accession>